<gene>
    <name evidence="10" type="ORF">ACFOEE_07830</name>
</gene>
<dbReference type="SMART" id="SM00028">
    <property type="entry name" value="TPR"/>
    <property type="match status" value="6"/>
</dbReference>
<dbReference type="PROSITE" id="PS50005">
    <property type="entry name" value="TPR"/>
    <property type="match status" value="2"/>
</dbReference>
<feature type="domain" description="Histidine kinase" evidence="9">
    <location>
        <begin position="506"/>
        <end position="717"/>
    </location>
</feature>
<dbReference type="InterPro" id="IPR005467">
    <property type="entry name" value="His_kinase_dom"/>
</dbReference>
<dbReference type="Pfam" id="PF00512">
    <property type="entry name" value="HisKA"/>
    <property type="match status" value="1"/>
</dbReference>
<evidence type="ECO:0000256" key="2">
    <source>
        <dbReference type="ARBA" id="ARBA00012438"/>
    </source>
</evidence>
<dbReference type="Gene3D" id="1.10.287.130">
    <property type="match status" value="1"/>
</dbReference>
<accession>A0ABV7CIU5</accession>
<dbReference type="Pfam" id="PF13424">
    <property type="entry name" value="TPR_12"/>
    <property type="match status" value="1"/>
</dbReference>
<evidence type="ECO:0000256" key="4">
    <source>
        <dbReference type="ARBA" id="ARBA00022679"/>
    </source>
</evidence>
<name>A0ABV7CIU5_9GAMM</name>
<dbReference type="InterPro" id="IPR036097">
    <property type="entry name" value="HisK_dim/P_sf"/>
</dbReference>
<keyword evidence="11" id="KW-1185">Reference proteome</keyword>
<evidence type="ECO:0000256" key="6">
    <source>
        <dbReference type="ARBA" id="ARBA00023012"/>
    </source>
</evidence>
<dbReference type="InterPro" id="IPR004358">
    <property type="entry name" value="Sig_transdc_His_kin-like_C"/>
</dbReference>
<dbReference type="Pfam" id="PF13181">
    <property type="entry name" value="TPR_8"/>
    <property type="match status" value="1"/>
</dbReference>
<evidence type="ECO:0000256" key="1">
    <source>
        <dbReference type="ARBA" id="ARBA00000085"/>
    </source>
</evidence>
<keyword evidence="8" id="KW-0732">Signal</keyword>
<dbReference type="EC" id="2.7.13.3" evidence="2"/>
<dbReference type="SUPFAM" id="SSF47384">
    <property type="entry name" value="Homodimeric domain of signal transducing histidine kinase"/>
    <property type="match status" value="1"/>
</dbReference>
<evidence type="ECO:0000313" key="10">
    <source>
        <dbReference type="EMBL" id="MFC3032423.1"/>
    </source>
</evidence>
<sequence length="717" mass="80041">MANYFKVLSFLLICYVGATVADTPPDLSKLLNDEPKQALELVQQQLDANFSTPKPNNITWQKLEIIQLKALIKLGDYQQAKQVAARLIALAEGVNQGLYQAEVFFHLAEIKQQEADYSAAKKALERALDILPVTEDTYLHAEILGLFSTIYRFEARYADSLTAAGKALAIYRAQNDLMKQANMLNLLGVIHDYMGDYQSALQSHEASLEIQRKLGNQQGISNSLYNMGELYRDLNKLSLAQLYFQQTLTIDREKGNPVHIANSLGKLAQVSLALNDSSSARRYVEEALELVREIGAKSDLAWQLSNLARVEMAEGQFAQAHSHAQEGLLLAVEVKAKRTEHLVRMALVDIASAQQKHAETLLALAPLLGDDALGKQERSALLKRRADVYKALGDFQAATADLEQHSQLQQEVYAGLDAKQAERMKFNVEFARQANALQLAQKDQALQAARLDYLALERTSIALSLVLVLSLSLFGLWRFRQKQKLSEVKASLVAQSLAQKKRFFADVSHELRTPLTGLKLIVEALRYRLEPDVDAAYQRLDNKLLQLDTLIKDIYQYTQLDSGVIELNLQQCEFNHLLEDIVRDFRPLAEAKALHLSLQLPEQRLTLDCDAMRLRQIISNLLKNSIAYTDAGGVIELLLVVQAQGWLLVIDDSKPGVPDAQLAKLFERLFRGSSARSRDAMGSGLGMSISRQLVQLHGWKIAAQHSPLGGLRVVLQS</sequence>
<keyword evidence="4" id="KW-0808">Transferase</keyword>
<dbReference type="Pfam" id="PF02518">
    <property type="entry name" value="HATPase_c"/>
    <property type="match status" value="1"/>
</dbReference>
<dbReference type="SMART" id="SM00388">
    <property type="entry name" value="HisKA"/>
    <property type="match status" value="1"/>
</dbReference>
<reference evidence="11" key="1">
    <citation type="journal article" date="2019" name="Int. J. Syst. Evol. Microbiol.">
        <title>The Global Catalogue of Microorganisms (GCM) 10K type strain sequencing project: providing services to taxonomists for standard genome sequencing and annotation.</title>
        <authorList>
            <consortium name="The Broad Institute Genomics Platform"/>
            <consortium name="The Broad Institute Genome Sequencing Center for Infectious Disease"/>
            <person name="Wu L."/>
            <person name="Ma J."/>
        </authorList>
    </citation>
    <scope>NUCLEOTIDE SEQUENCE [LARGE SCALE GENOMIC DNA]</scope>
    <source>
        <strain evidence="11">KCTC 42730</strain>
    </source>
</reference>
<keyword evidence="3" id="KW-0597">Phosphoprotein</keyword>
<dbReference type="SUPFAM" id="SSF48452">
    <property type="entry name" value="TPR-like"/>
    <property type="match status" value="2"/>
</dbReference>
<dbReference type="Gene3D" id="3.30.565.10">
    <property type="entry name" value="Histidine kinase-like ATPase, C-terminal domain"/>
    <property type="match status" value="1"/>
</dbReference>
<comment type="catalytic activity">
    <reaction evidence="1">
        <text>ATP + protein L-histidine = ADP + protein N-phospho-L-histidine.</text>
        <dbReference type="EC" id="2.7.13.3"/>
    </reaction>
</comment>
<protein>
    <recommendedName>
        <fullName evidence="2">histidine kinase</fullName>
        <ecNumber evidence="2">2.7.13.3</ecNumber>
    </recommendedName>
</protein>
<feature type="repeat" description="TPR" evidence="7">
    <location>
        <begin position="101"/>
        <end position="134"/>
    </location>
</feature>
<feature type="signal peptide" evidence="8">
    <location>
        <begin position="1"/>
        <end position="21"/>
    </location>
</feature>
<comment type="caution">
    <text evidence="10">The sequence shown here is derived from an EMBL/GenBank/DDBJ whole genome shotgun (WGS) entry which is preliminary data.</text>
</comment>
<dbReference type="SUPFAM" id="SSF55874">
    <property type="entry name" value="ATPase domain of HSP90 chaperone/DNA topoisomerase II/histidine kinase"/>
    <property type="match status" value="1"/>
</dbReference>
<dbReference type="InterPro" id="IPR003661">
    <property type="entry name" value="HisK_dim/P_dom"/>
</dbReference>
<dbReference type="InterPro" id="IPR036890">
    <property type="entry name" value="HATPase_C_sf"/>
</dbReference>
<evidence type="ECO:0000256" key="7">
    <source>
        <dbReference type="PROSITE-ProRule" id="PRU00339"/>
    </source>
</evidence>
<evidence type="ECO:0000313" key="11">
    <source>
        <dbReference type="Proteomes" id="UP001595453"/>
    </source>
</evidence>
<dbReference type="CDD" id="cd00082">
    <property type="entry name" value="HisKA"/>
    <property type="match status" value="1"/>
</dbReference>
<feature type="repeat" description="TPR" evidence="7">
    <location>
        <begin position="221"/>
        <end position="254"/>
    </location>
</feature>
<dbReference type="EMBL" id="JBHRSD010000011">
    <property type="protein sequence ID" value="MFC3032423.1"/>
    <property type="molecule type" value="Genomic_DNA"/>
</dbReference>
<evidence type="ECO:0000256" key="5">
    <source>
        <dbReference type="ARBA" id="ARBA00022777"/>
    </source>
</evidence>
<organism evidence="10 11">
    <name type="scientific">Pseudoalteromonas fenneropenaei</name>
    <dbReference type="NCBI Taxonomy" id="1737459"/>
    <lineage>
        <taxon>Bacteria</taxon>
        <taxon>Pseudomonadati</taxon>
        <taxon>Pseudomonadota</taxon>
        <taxon>Gammaproteobacteria</taxon>
        <taxon>Alteromonadales</taxon>
        <taxon>Pseudoalteromonadaceae</taxon>
        <taxon>Pseudoalteromonas</taxon>
    </lineage>
</organism>
<keyword evidence="5" id="KW-0418">Kinase</keyword>
<dbReference type="InterPro" id="IPR011990">
    <property type="entry name" value="TPR-like_helical_dom_sf"/>
</dbReference>
<dbReference type="Gene3D" id="1.25.40.10">
    <property type="entry name" value="Tetratricopeptide repeat domain"/>
    <property type="match status" value="3"/>
</dbReference>
<dbReference type="PROSITE" id="PS50109">
    <property type="entry name" value="HIS_KIN"/>
    <property type="match status" value="1"/>
</dbReference>
<dbReference type="RefSeq" id="WP_377122894.1">
    <property type="nucleotide sequence ID" value="NZ_JBHRSD010000011.1"/>
</dbReference>
<feature type="chain" id="PRO_5045258493" description="histidine kinase" evidence="8">
    <location>
        <begin position="22"/>
        <end position="717"/>
    </location>
</feature>
<evidence type="ECO:0000256" key="3">
    <source>
        <dbReference type="ARBA" id="ARBA00022553"/>
    </source>
</evidence>
<evidence type="ECO:0000256" key="8">
    <source>
        <dbReference type="SAM" id="SignalP"/>
    </source>
</evidence>
<dbReference type="PANTHER" id="PTHR45453">
    <property type="entry name" value="PHOSPHATE REGULON SENSOR PROTEIN PHOR"/>
    <property type="match status" value="1"/>
</dbReference>
<dbReference type="PRINTS" id="PR00344">
    <property type="entry name" value="BCTRLSENSOR"/>
</dbReference>
<dbReference type="InterPro" id="IPR050351">
    <property type="entry name" value="BphY/WalK/GraS-like"/>
</dbReference>
<evidence type="ECO:0000259" key="9">
    <source>
        <dbReference type="PROSITE" id="PS50109"/>
    </source>
</evidence>
<dbReference type="Proteomes" id="UP001595453">
    <property type="component" value="Unassembled WGS sequence"/>
</dbReference>
<dbReference type="InterPro" id="IPR019734">
    <property type="entry name" value="TPR_rpt"/>
</dbReference>
<keyword evidence="6" id="KW-0902">Two-component regulatory system</keyword>
<dbReference type="SMART" id="SM00387">
    <property type="entry name" value="HATPase_c"/>
    <property type="match status" value="1"/>
</dbReference>
<dbReference type="InterPro" id="IPR003594">
    <property type="entry name" value="HATPase_dom"/>
</dbReference>
<dbReference type="PANTHER" id="PTHR45453:SF1">
    <property type="entry name" value="PHOSPHATE REGULON SENSOR PROTEIN PHOR"/>
    <property type="match status" value="1"/>
</dbReference>
<proteinExistence type="predicted"/>
<keyword evidence="7" id="KW-0802">TPR repeat</keyword>